<comment type="caution">
    <text evidence="2">The sequence shown here is derived from an EMBL/GenBank/DDBJ whole genome shotgun (WGS) entry which is preliminary data.</text>
</comment>
<sequence length="201" mass="22366">MALGMAQNLTSWVVDKAPNVHPGWQLALTCQSRPVRARLTTSAMPEGIRCQTFTVGSQMEQCGGVYGKQLKEAYKERVSRQDDPLTSLPVSPTCQRIDGEVSSCQEPARPRWHRIKAGTNAARRQSGKPEHTQAQEHPKTWPHSSRLYHRGPPPVCNPNHRFSNRENVSCLFPSHTLSVNSQLATPSSEIAPGLTARRLRL</sequence>
<dbReference type="Proteomes" id="UP001153269">
    <property type="component" value="Unassembled WGS sequence"/>
</dbReference>
<evidence type="ECO:0000313" key="3">
    <source>
        <dbReference type="Proteomes" id="UP001153269"/>
    </source>
</evidence>
<feature type="compositionally biased region" description="Basic and acidic residues" evidence="1">
    <location>
        <begin position="127"/>
        <end position="139"/>
    </location>
</feature>
<keyword evidence="3" id="KW-1185">Reference proteome</keyword>
<accession>A0A9N7YM20</accession>
<feature type="region of interest" description="Disordered" evidence="1">
    <location>
        <begin position="118"/>
        <end position="160"/>
    </location>
</feature>
<protein>
    <submittedName>
        <fullName evidence="2">Uncharacterized protein</fullName>
    </submittedName>
</protein>
<organism evidence="2 3">
    <name type="scientific">Pleuronectes platessa</name>
    <name type="common">European plaice</name>
    <dbReference type="NCBI Taxonomy" id="8262"/>
    <lineage>
        <taxon>Eukaryota</taxon>
        <taxon>Metazoa</taxon>
        <taxon>Chordata</taxon>
        <taxon>Craniata</taxon>
        <taxon>Vertebrata</taxon>
        <taxon>Euteleostomi</taxon>
        <taxon>Actinopterygii</taxon>
        <taxon>Neopterygii</taxon>
        <taxon>Teleostei</taxon>
        <taxon>Neoteleostei</taxon>
        <taxon>Acanthomorphata</taxon>
        <taxon>Carangaria</taxon>
        <taxon>Pleuronectiformes</taxon>
        <taxon>Pleuronectoidei</taxon>
        <taxon>Pleuronectidae</taxon>
        <taxon>Pleuronectes</taxon>
    </lineage>
</organism>
<dbReference type="AlphaFoldDB" id="A0A9N7YM20"/>
<proteinExistence type="predicted"/>
<gene>
    <name evidence="2" type="ORF">PLEPLA_LOCUS17084</name>
</gene>
<name>A0A9N7YM20_PLEPL</name>
<evidence type="ECO:0000256" key="1">
    <source>
        <dbReference type="SAM" id="MobiDB-lite"/>
    </source>
</evidence>
<reference evidence="2" key="1">
    <citation type="submission" date="2020-03" db="EMBL/GenBank/DDBJ databases">
        <authorList>
            <person name="Weist P."/>
        </authorList>
    </citation>
    <scope>NUCLEOTIDE SEQUENCE</scope>
</reference>
<evidence type="ECO:0000313" key="2">
    <source>
        <dbReference type="EMBL" id="CAB1429109.1"/>
    </source>
</evidence>
<dbReference type="EMBL" id="CADEAL010001112">
    <property type="protein sequence ID" value="CAB1429109.1"/>
    <property type="molecule type" value="Genomic_DNA"/>
</dbReference>